<organism evidence="3 4">
    <name type="scientific">Seminavis robusta</name>
    <dbReference type="NCBI Taxonomy" id="568900"/>
    <lineage>
        <taxon>Eukaryota</taxon>
        <taxon>Sar</taxon>
        <taxon>Stramenopiles</taxon>
        <taxon>Ochrophyta</taxon>
        <taxon>Bacillariophyta</taxon>
        <taxon>Bacillariophyceae</taxon>
        <taxon>Bacillariophycidae</taxon>
        <taxon>Naviculales</taxon>
        <taxon>Naviculaceae</taxon>
        <taxon>Seminavis</taxon>
    </lineage>
</organism>
<dbReference type="GO" id="GO:0030254">
    <property type="term" value="P:protein secretion by the type III secretion system"/>
    <property type="evidence" value="ECO:0007669"/>
    <property type="project" value="InterPro"/>
</dbReference>
<name>A0A9N8HIZ3_9STRA</name>
<keyword evidence="4" id="KW-1185">Reference proteome</keyword>
<dbReference type="OrthoDB" id="424220at2759"/>
<dbReference type="InterPro" id="IPR003613">
    <property type="entry name" value="Ubox_domain"/>
</dbReference>
<proteinExistence type="predicted"/>
<protein>
    <submittedName>
        <fullName evidence="3">U-box domain-containing protein</fullName>
    </submittedName>
</protein>
<dbReference type="AlphaFoldDB" id="A0A9N8HIZ3"/>
<feature type="domain" description="U-box" evidence="2">
    <location>
        <begin position="32"/>
        <end position="105"/>
    </location>
</feature>
<dbReference type="CDD" id="cd17034">
    <property type="entry name" value="T3SC_IA_ShcO1-like"/>
    <property type="match status" value="1"/>
</dbReference>
<dbReference type="CDD" id="cd16655">
    <property type="entry name" value="RING-Ubox_WDSUB1-like"/>
    <property type="match status" value="1"/>
</dbReference>
<dbReference type="Proteomes" id="UP001153069">
    <property type="component" value="Unassembled WGS sequence"/>
</dbReference>
<dbReference type="EMBL" id="CAICTM010000624">
    <property type="protein sequence ID" value="CAB9513985.1"/>
    <property type="molecule type" value="Genomic_DNA"/>
</dbReference>
<dbReference type="InterPro" id="IPR010261">
    <property type="entry name" value="Tir_chaperone"/>
</dbReference>
<dbReference type="GO" id="GO:0004842">
    <property type="term" value="F:ubiquitin-protein transferase activity"/>
    <property type="evidence" value="ECO:0007669"/>
    <property type="project" value="InterPro"/>
</dbReference>
<dbReference type="PANTHER" id="PTHR46573:SF1">
    <property type="entry name" value="WD REPEAT, SAM AND U-BOX DOMAIN-CONTAINING PROTEIN 1"/>
    <property type="match status" value="1"/>
</dbReference>
<dbReference type="Pfam" id="PF04564">
    <property type="entry name" value="U-box"/>
    <property type="match status" value="1"/>
</dbReference>
<dbReference type="Pfam" id="PF05932">
    <property type="entry name" value="CesT"/>
    <property type="match status" value="1"/>
</dbReference>
<dbReference type="GO" id="GO:0016567">
    <property type="term" value="P:protein ubiquitination"/>
    <property type="evidence" value="ECO:0007669"/>
    <property type="project" value="InterPro"/>
</dbReference>
<dbReference type="PROSITE" id="PS51698">
    <property type="entry name" value="U_BOX"/>
    <property type="match status" value="1"/>
</dbReference>
<accession>A0A9N8HIZ3</accession>
<dbReference type="SUPFAM" id="SSF57850">
    <property type="entry name" value="RING/U-box"/>
    <property type="match status" value="1"/>
</dbReference>
<dbReference type="SMART" id="SM00504">
    <property type="entry name" value="Ubox"/>
    <property type="match status" value="1"/>
</dbReference>
<sequence>MSNVKVLSNDDNHVGQSSPISFSGQNPATDDKIPRAFICPLTLNVMQDPVMDAYGSTYERSAIVEWLAVNNTSPVTRQPLAKDHLVPNRALRDLIYSFMGPQWSLNAEKEIQPIPEKHRPVVPVPAPPATSTNRDWRGIIDSFLEEISRAVGKNIRLNDQGICAFTYEHLTIVIEVPQSVGSFFLYTELKTDPRKRAQVLQKAMALNYLQQETRGGCMGWDKVNDELMFSYSDRVNEINATDFRNILENYIDTALSTSKIFKEM</sequence>
<dbReference type="Gene3D" id="3.30.40.10">
    <property type="entry name" value="Zinc/RING finger domain, C3HC4 (zinc finger)"/>
    <property type="match status" value="1"/>
</dbReference>
<evidence type="ECO:0000313" key="4">
    <source>
        <dbReference type="Proteomes" id="UP001153069"/>
    </source>
</evidence>
<dbReference type="SUPFAM" id="SSF69635">
    <property type="entry name" value="Type III secretory system chaperone-like"/>
    <property type="match status" value="1"/>
</dbReference>
<evidence type="ECO:0000313" key="3">
    <source>
        <dbReference type="EMBL" id="CAB9513985.1"/>
    </source>
</evidence>
<evidence type="ECO:0000256" key="1">
    <source>
        <dbReference type="SAM" id="MobiDB-lite"/>
    </source>
</evidence>
<gene>
    <name evidence="3" type="ORF">SEMRO_625_G177480.1</name>
</gene>
<dbReference type="PANTHER" id="PTHR46573">
    <property type="entry name" value="WD REPEAT, SAM AND U-BOX DOMAIN-CONTAINING PROTEIN 1"/>
    <property type="match status" value="1"/>
</dbReference>
<evidence type="ECO:0000259" key="2">
    <source>
        <dbReference type="PROSITE" id="PS51698"/>
    </source>
</evidence>
<reference evidence="3" key="1">
    <citation type="submission" date="2020-06" db="EMBL/GenBank/DDBJ databases">
        <authorList>
            <consortium name="Plant Systems Biology data submission"/>
        </authorList>
    </citation>
    <scope>NUCLEOTIDE SEQUENCE</scope>
    <source>
        <strain evidence="3">D6</strain>
    </source>
</reference>
<feature type="compositionally biased region" description="Polar residues" evidence="1">
    <location>
        <begin position="14"/>
        <end position="28"/>
    </location>
</feature>
<feature type="region of interest" description="Disordered" evidence="1">
    <location>
        <begin position="1"/>
        <end position="28"/>
    </location>
</feature>
<comment type="caution">
    <text evidence="3">The sequence shown here is derived from an EMBL/GenBank/DDBJ whole genome shotgun (WGS) entry which is preliminary data.</text>
</comment>
<dbReference type="Gene3D" id="3.30.1460.10">
    <property type="match status" value="1"/>
</dbReference>
<dbReference type="InterPro" id="IPR013083">
    <property type="entry name" value="Znf_RING/FYVE/PHD"/>
</dbReference>
<dbReference type="InterPro" id="IPR052085">
    <property type="entry name" value="WD-SAM-U-box"/>
</dbReference>